<gene>
    <name evidence="3" type="ORF">CBRE1094_LOCUS46293</name>
</gene>
<evidence type="ECO:0000256" key="1">
    <source>
        <dbReference type="SAM" id="MobiDB-lite"/>
    </source>
</evidence>
<organism evidence="3">
    <name type="scientific">Haptolina brevifila</name>
    <dbReference type="NCBI Taxonomy" id="156173"/>
    <lineage>
        <taxon>Eukaryota</taxon>
        <taxon>Haptista</taxon>
        <taxon>Haptophyta</taxon>
        <taxon>Prymnesiophyceae</taxon>
        <taxon>Prymnesiales</taxon>
        <taxon>Prymnesiaceae</taxon>
        <taxon>Haptolina</taxon>
    </lineage>
</organism>
<sequence>MEGYEVYTVQIPPHVGPGQNFEVEHLGTRFTITAPAIPPPDGLMQIQLPSIAALQQLQRQREQALAMQHSQQQQALAIQNYQRIFMMQAQPQQQPGEWEQRIDPQSNRSYRINTRTGEAQWL</sequence>
<feature type="region of interest" description="Disordered" evidence="1">
    <location>
        <begin position="90"/>
        <end position="122"/>
    </location>
</feature>
<protein>
    <recommendedName>
        <fullName evidence="2">WW domain-containing protein</fullName>
    </recommendedName>
</protein>
<dbReference type="InterPro" id="IPR001202">
    <property type="entry name" value="WW_dom"/>
</dbReference>
<reference evidence="3" key="1">
    <citation type="submission" date="2021-01" db="EMBL/GenBank/DDBJ databases">
        <authorList>
            <person name="Corre E."/>
            <person name="Pelletier E."/>
            <person name="Niang G."/>
            <person name="Scheremetjew M."/>
            <person name="Finn R."/>
            <person name="Kale V."/>
            <person name="Holt S."/>
            <person name="Cochrane G."/>
            <person name="Meng A."/>
            <person name="Brown T."/>
            <person name="Cohen L."/>
        </authorList>
    </citation>
    <scope>NUCLEOTIDE SEQUENCE</scope>
    <source>
        <strain evidence="3">UTEX LB 985</strain>
    </source>
</reference>
<accession>A0A7S2JQL4</accession>
<dbReference type="PROSITE" id="PS50020">
    <property type="entry name" value="WW_DOMAIN_2"/>
    <property type="match status" value="1"/>
</dbReference>
<feature type="compositionally biased region" description="Polar residues" evidence="1">
    <location>
        <begin position="103"/>
        <end position="122"/>
    </location>
</feature>
<proteinExistence type="predicted"/>
<dbReference type="Gene3D" id="2.20.70.10">
    <property type="match status" value="1"/>
</dbReference>
<name>A0A7S2JQL4_9EUKA</name>
<feature type="domain" description="WW" evidence="2">
    <location>
        <begin position="92"/>
        <end position="122"/>
    </location>
</feature>
<evidence type="ECO:0000259" key="2">
    <source>
        <dbReference type="PROSITE" id="PS50020"/>
    </source>
</evidence>
<dbReference type="EMBL" id="HBGU01084853">
    <property type="protein sequence ID" value="CAD9553262.1"/>
    <property type="molecule type" value="Transcribed_RNA"/>
</dbReference>
<dbReference type="AlphaFoldDB" id="A0A7S2JQL4"/>
<evidence type="ECO:0000313" key="3">
    <source>
        <dbReference type="EMBL" id="CAD9553262.1"/>
    </source>
</evidence>